<dbReference type="HOGENOM" id="CLU_1456667_0_0_1"/>
<name>A0A0E0GPY0_ORYNI</name>
<proteinExistence type="predicted"/>
<reference evidence="2" key="2">
    <citation type="submission" date="2018-04" db="EMBL/GenBank/DDBJ databases">
        <title>OnivRS2 (Oryza nivara Reference Sequence Version 2).</title>
        <authorList>
            <person name="Zhang J."/>
            <person name="Kudrna D."/>
            <person name="Lee S."/>
            <person name="Talag J."/>
            <person name="Rajasekar S."/>
            <person name="Welchert J."/>
            <person name="Hsing Y.-I."/>
            <person name="Wing R.A."/>
        </authorList>
    </citation>
    <scope>NUCLEOTIDE SEQUENCE [LARGE SCALE GENOMIC DNA]</scope>
    <source>
        <strain evidence="2">SL10</strain>
    </source>
</reference>
<dbReference type="EnsemblPlants" id="ONIVA03G25530.1">
    <property type="protein sequence ID" value="ONIVA03G25530.1"/>
    <property type="gene ID" value="ONIVA03G25530"/>
</dbReference>
<dbReference type="AlphaFoldDB" id="A0A0E0GPY0"/>
<evidence type="ECO:0000313" key="3">
    <source>
        <dbReference type="Proteomes" id="UP000006591"/>
    </source>
</evidence>
<dbReference type="Proteomes" id="UP000006591">
    <property type="component" value="Chromosome 3"/>
</dbReference>
<sequence length="186" mass="20389">MVATQGRRTEKEGRPAFGRLFPGSSGGKGSSRYRRPAKTVALEEAMMAGKGGCFSWSRSKMAGEFGREVQVAVSPGQEADFGWSWLTRWPELAGGASVVMRVGWWCCCLERSSLVTWFVQPQHCLRFEFLASVKCLVWWSSVHKTTVMLPSAGVWGGVRAAWPGVARWETITPLLLLSGSFVGVAV</sequence>
<reference evidence="2" key="1">
    <citation type="submission" date="2015-04" db="UniProtKB">
        <authorList>
            <consortium name="EnsemblPlants"/>
        </authorList>
    </citation>
    <scope>IDENTIFICATION</scope>
    <source>
        <strain evidence="2">SL10</strain>
    </source>
</reference>
<evidence type="ECO:0000256" key="1">
    <source>
        <dbReference type="SAM" id="MobiDB-lite"/>
    </source>
</evidence>
<feature type="region of interest" description="Disordered" evidence="1">
    <location>
        <begin position="1"/>
        <end position="33"/>
    </location>
</feature>
<dbReference type="Gramene" id="ONIVA03G25530.1">
    <property type="protein sequence ID" value="ONIVA03G25530.1"/>
    <property type="gene ID" value="ONIVA03G25530"/>
</dbReference>
<accession>A0A0E0GPY0</accession>
<organism evidence="2">
    <name type="scientific">Oryza nivara</name>
    <name type="common">Indian wild rice</name>
    <name type="synonym">Oryza sativa f. spontanea</name>
    <dbReference type="NCBI Taxonomy" id="4536"/>
    <lineage>
        <taxon>Eukaryota</taxon>
        <taxon>Viridiplantae</taxon>
        <taxon>Streptophyta</taxon>
        <taxon>Embryophyta</taxon>
        <taxon>Tracheophyta</taxon>
        <taxon>Spermatophyta</taxon>
        <taxon>Magnoliopsida</taxon>
        <taxon>Liliopsida</taxon>
        <taxon>Poales</taxon>
        <taxon>Poaceae</taxon>
        <taxon>BOP clade</taxon>
        <taxon>Oryzoideae</taxon>
        <taxon>Oryzeae</taxon>
        <taxon>Oryzinae</taxon>
        <taxon>Oryza</taxon>
    </lineage>
</organism>
<protein>
    <submittedName>
        <fullName evidence="2">Uncharacterized protein</fullName>
    </submittedName>
</protein>
<evidence type="ECO:0000313" key="2">
    <source>
        <dbReference type="EnsemblPlants" id="ONIVA03G25530.1"/>
    </source>
</evidence>
<keyword evidence="3" id="KW-1185">Reference proteome</keyword>